<evidence type="ECO:0000313" key="2">
    <source>
        <dbReference type="Proteomes" id="UP001058974"/>
    </source>
</evidence>
<dbReference type="EMBL" id="JAMSHJ010000004">
    <property type="protein sequence ID" value="KAI5416015.1"/>
    <property type="molecule type" value="Genomic_DNA"/>
</dbReference>
<accession>A0A9D5ARR4</accession>
<keyword evidence="2" id="KW-1185">Reference proteome</keyword>
<dbReference type="Gramene" id="Psat04G0116700-T1">
    <property type="protein sequence ID" value="KAI5416015.1"/>
    <property type="gene ID" value="KIW84_041167"/>
</dbReference>
<reference evidence="1 2" key="1">
    <citation type="journal article" date="2022" name="Nat. Genet.">
        <title>Improved pea reference genome and pan-genome highlight genomic features and evolutionary characteristics.</title>
        <authorList>
            <person name="Yang T."/>
            <person name="Liu R."/>
            <person name="Luo Y."/>
            <person name="Hu S."/>
            <person name="Wang D."/>
            <person name="Wang C."/>
            <person name="Pandey M.K."/>
            <person name="Ge S."/>
            <person name="Xu Q."/>
            <person name="Li N."/>
            <person name="Li G."/>
            <person name="Huang Y."/>
            <person name="Saxena R.K."/>
            <person name="Ji Y."/>
            <person name="Li M."/>
            <person name="Yan X."/>
            <person name="He Y."/>
            <person name="Liu Y."/>
            <person name="Wang X."/>
            <person name="Xiang C."/>
            <person name="Varshney R.K."/>
            <person name="Ding H."/>
            <person name="Gao S."/>
            <person name="Zong X."/>
        </authorList>
    </citation>
    <scope>NUCLEOTIDE SEQUENCE [LARGE SCALE GENOMIC DNA]</scope>
    <source>
        <strain evidence="1 2">cv. Zhongwan 6</strain>
    </source>
</reference>
<gene>
    <name evidence="1" type="ORF">KIW84_041167</name>
</gene>
<sequence>MWKTKKVTCSVTLLTDWVFQHFPRIFSWVSVETYIEDMPRATVFYPLRGNQVTESFKVYLDYLVSEDMHFNNYVDHRQMQSFDEIVLYSRWLAYGSHITAPHLPERVMRRFGYTHIIPRHHVVYAHSTLTCRQIDDMFDDYDSLLIPKEAHNIIAVNDWSYVEGYIRWFSRVSNLYMVHAAPGDPHRSAHQEIPKEEKTQLNHVKDVFPRCCRIIEIAHACIDRAIFSDGSDLRQVLDAIMTKAYGTLI</sequence>
<organism evidence="1 2">
    <name type="scientific">Pisum sativum</name>
    <name type="common">Garden pea</name>
    <name type="synonym">Lathyrus oleraceus</name>
    <dbReference type="NCBI Taxonomy" id="3888"/>
    <lineage>
        <taxon>Eukaryota</taxon>
        <taxon>Viridiplantae</taxon>
        <taxon>Streptophyta</taxon>
        <taxon>Embryophyta</taxon>
        <taxon>Tracheophyta</taxon>
        <taxon>Spermatophyta</taxon>
        <taxon>Magnoliopsida</taxon>
        <taxon>eudicotyledons</taxon>
        <taxon>Gunneridae</taxon>
        <taxon>Pentapetalae</taxon>
        <taxon>rosids</taxon>
        <taxon>fabids</taxon>
        <taxon>Fabales</taxon>
        <taxon>Fabaceae</taxon>
        <taxon>Papilionoideae</taxon>
        <taxon>50 kb inversion clade</taxon>
        <taxon>NPAAA clade</taxon>
        <taxon>Hologalegina</taxon>
        <taxon>IRL clade</taxon>
        <taxon>Fabeae</taxon>
        <taxon>Lathyrus</taxon>
    </lineage>
</organism>
<dbReference type="OrthoDB" id="1733861at2759"/>
<proteinExistence type="predicted"/>
<protein>
    <submittedName>
        <fullName evidence="1">Uncharacterized protein</fullName>
    </submittedName>
</protein>
<comment type="caution">
    <text evidence="1">The sequence shown here is derived from an EMBL/GenBank/DDBJ whole genome shotgun (WGS) entry which is preliminary data.</text>
</comment>
<dbReference type="AlphaFoldDB" id="A0A9D5ARR4"/>
<name>A0A9D5ARR4_PEA</name>
<evidence type="ECO:0000313" key="1">
    <source>
        <dbReference type="EMBL" id="KAI5416015.1"/>
    </source>
</evidence>
<dbReference type="Proteomes" id="UP001058974">
    <property type="component" value="Chromosome 4"/>
</dbReference>